<dbReference type="SUPFAM" id="SSF55874">
    <property type="entry name" value="ATPase domain of HSP90 chaperone/DNA topoisomerase II/histidine kinase"/>
    <property type="match status" value="1"/>
</dbReference>
<dbReference type="EC" id="2.7.13.3" evidence="3"/>
<comment type="subcellular location">
    <subcellularLocation>
        <location evidence="2">Cell membrane</location>
        <topology evidence="2">Multi-pass membrane protein</topology>
    </subcellularLocation>
</comment>
<keyword evidence="8" id="KW-0547">Nucleotide-binding</keyword>
<evidence type="ECO:0000256" key="12">
    <source>
        <dbReference type="ARBA" id="ARBA00023012"/>
    </source>
</evidence>
<keyword evidence="12" id="KW-0902">Two-component regulatory system</keyword>
<keyword evidence="18" id="KW-1185">Reference proteome</keyword>
<dbReference type="SUPFAM" id="SSF47384">
    <property type="entry name" value="Homodimeric domain of signal transducing histidine kinase"/>
    <property type="match status" value="1"/>
</dbReference>
<comment type="catalytic activity">
    <reaction evidence="1">
        <text>ATP + protein L-histidine = ADP + protein N-phospho-L-histidine.</text>
        <dbReference type="EC" id="2.7.13.3"/>
    </reaction>
</comment>
<feature type="domain" description="Histidine kinase" evidence="15">
    <location>
        <begin position="248"/>
        <end position="461"/>
    </location>
</feature>
<dbReference type="PANTHER" id="PTHR45528:SF1">
    <property type="entry name" value="SENSOR HISTIDINE KINASE CPXA"/>
    <property type="match status" value="1"/>
</dbReference>
<accession>A0A328UAZ0</accession>
<keyword evidence="5" id="KW-0597">Phosphoprotein</keyword>
<dbReference type="InterPro" id="IPR003661">
    <property type="entry name" value="HisK_dim/P_dom"/>
</dbReference>
<dbReference type="Pfam" id="PF02518">
    <property type="entry name" value="HATPase_c"/>
    <property type="match status" value="1"/>
</dbReference>
<dbReference type="InterPro" id="IPR050398">
    <property type="entry name" value="HssS/ArlS-like"/>
</dbReference>
<feature type="transmembrane region" description="Helical" evidence="14">
    <location>
        <begin position="160"/>
        <end position="181"/>
    </location>
</feature>
<evidence type="ECO:0000256" key="7">
    <source>
        <dbReference type="ARBA" id="ARBA00022692"/>
    </source>
</evidence>
<dbReference type="PROSITE" id="PS50109">
    <property type="entry name" value="HIS_KIN"/>
    <property type="match status" value="1"/>
</dbReference>
<evidence type="ECO:0000259" key="15">
    <source>
        <dbReference type="PROSITE" id="PS50109"/>
    </source>
</evidence>
<evidence type="ECO:0000313" key="18">
    <source>
        <dbReference type="Proteomes" id="UP000249260"/>
    </source>
</evidence>
<keyword evidence="13 14" id="KW-0472">Membrane</keyword>
<evidence type="ECO:0000256" key="13">
    <source>
        <dbReference type="ARBA" id="ARBA00023136"/>
    </source>
</evidence>
<dbReference type="CDD" id="cd00075">
    <property type="entry name" value="HATPase"/>
    <property type="match status" value="1"/>
</dbReference>
<dbReference type="InterPro" id="IPR003660">
    <property type="entry name" value="HAMP_dom"/>
</dbReference>
<evidence type="ECO:0000256" key="3">
    <source>
        <dbReference type="ARBA" id="ARBA00012438"/>
    </source>
</evidence>
<dbReference type="GO" id="GO:0005886">
    <property type="term" value="C:plasma membrane"/>
    <property type="evidence" value="ECO:0007669"/>
    <property type="project" value="UniProtKB-SubCell"/>
</dbReference>
<keyword evidence="11 14" id="KW-1133">Transmembrane helix</keyword>
<dbReference type="SMART" id="SM00388">
    <property type="entry name" value="HisKA"/>
    <property type="match status" value="1"/>
</dbReference>
<dbReference type="OrthoDB" id="9786919at2"/>
<dbReference type="Pfam" id="PF00672">
    <property type="entry name" value="HAMP"/>
    <property type="match status" value="1"/>
</dbReference>
<dbReference type="AlphaFoldDB" id="A0A328UAZ0"/>
<keyword evidence="9" id="KW-0418">Kinase</keyword>
<keyword evidence="7 14" id="KW-0812">Transmembrane</keyword>
<dbReference type="PRINTS" id="PR00344">
    <property type="entry name" value="BCTRLSENSOR"/>
</dbReference>
<evidence type="ECO:0000256" key="4">
    <source>
        <dbReference type="ARBA" id="ARBA00022475"/>
    </source>
</evidence>
<dbReference type="PROSITE" id="PS50885">
    <property type="entry name" value="HAMP"/>
    <property type="match status" value="1"/>
</dbReference>
<evidence type="ECO:0000256" key="6">
    <source>
        <dbReference type="ARBA" id="ARBA00022679"/>
    </source>
</evidence>
<evidence type="ECO:0000259" key="16">
    <source>
        <dbReference type="PROSITE" id="PS50885"/>
    </source>
</evidence>
<dbReference type="InterPro" id="IPR004358">
    <property type="entry name" value="Sig_transdc_His_kin-like_C"/>
</dbReference>
<dbReference type="SUPFAM" id="SSF158472">
    <property type="entry name" value="HAMP domain-like"/>
    <property type="match status" value="1"/>
</dbReference>
<dbReference type="Gene3D" id="3.30.565.10">
    <property type="entry name" value="Histidine kinase-like ATPase, C-terminal domain"/>
    <property type="match status" value="1"/>
</dbReference>
<comment type="caution">
    <text evidence="17">The sequence shown here is derived from an EMBL/GenBank/DDBJ whole genome shotgun (WGS) entry which is preliminary data.</text>
</comment>
<dbReference type="EMBL" id="QLUW01000001">
    <property type="protein sequence ID" value="RAP78491.1"/>
    <property type="molecule type" value="Genomic_DNA"/>
</dbReference>
<evidence type="ECO:0000256" key="8">
    <source>
        <dbReference type="ARBA" id="ARBA00022741"/>
    </source>
</evidence>
<reference evidence="17 18" key="1">
    <citation type="submission" date="2018-06" db="EMBL/GenBank/DDBJ databases">
        <title>Paenibacillus montanisoli sp. nov., isolated from mountain area soil.</title>
        <authorList>
            <person name="Wu M."/>
        </authorList>
    </citation>
    <scope>NUCLEOTIDE SEQUENCE [LARGE SCALE GENOMIC DNA]</scope>
    <source>
        <strain evidence="17 18">RA17</strain>
    </source>
</reference>
<evidence type="ECO:0000256" key="10">
    <source>
        <dbReference type="ARBA" id="ARBA00022840"/>
    </source>
</evidence>
<feature type="domain" description="HAMP" evidence="16">
    <location>
        <begin position="181"/>
        <end position="233"/>
    </location>
</feature>
<dbReference type="RefSeq" id="WP_112881614.1">
    <property type="nucleotide sequence ID" value="NZ_QLUW01000001.1"/>
</dbReference>
<keyword evidence="6" id="KW-0808">Transferase</keyword>
<gene>
    <name evidence="17" type="ORF">DL346_08740</name>
</gene>
<keyword evidence="4" id="KW-1003">Cell membrane</keyword>
<dbReference type="Pfam" id="PF00512">
    <property type="entry name" value="HisKA"/>
    <property type="match status" value="1"/>
</dbReference>
<feature type="transmembrane region" description="Helical" evidence="14">
    <location>
        <begin position="7"/>
        <end position="27"/>
    </location>
</feature>
<dbReference type="SMART" id="SM00304">
    <property type="entry name" value="HAMP"/>
    <property type="match status" value="1"/>
</dbReference>
<evidence type="ECO:0000256" key="2">
    <source>
        <dbReference type="ARBA" id="ARBA00004651"/>
    </source>
</evidence>
<dbReference type="CDD" id="cd00082">
    <property type="entry name" value="HisKA"/>
    <property type="match status" value="1"/>
</dbReference>
<dbReference type="InterPro" id="IPR036890">
    <property type="entry name" value="HATPase_C_sf"/>
</dbReference>
<dbReference type="InterPro" id="IPR003594">
    <property type="entry name" value="HATPase_dom"/>
</dbReference>
<organism evidence="17 18">
    <name type="scientific">Paenibacillus montanisoli</name>
    <dbReference type="NCBI Taxonomy" id="2081970"/>
    <lineage>
        <taxon>Bacteria</taxon>
        <taxon>Bacillati</taxon>
        <taxon>Bacillota</taxon>
        <taxon>Bacilli</taxon>
        <taxon>Bacillales</taxon>
        <taxon>Paenibacillaceae</taxon>
        <taxon>Paenibacillus</taxon>
    </lineage>
</organism>
<evidence type="ECO:0000256" key="1">
    <source>
        <dbReference type="ARBA" id="ARBA00000085"/>
    </source>
</evidence>
<evidence type="ECO:0000256" key="14">
    <source>
        <dbReference type="SAM" id="Phobius"/>
    </source>
</evidence>
<dbReference type="PANTHER" id="PTHR45528">
    <property type="entry name" value="SENSOR HISTIDINE KINASE CPXA"/>
    <property type="match status" value="1"/>
</dbReference>
<evidence type="ECO:0000256" key="9">
    <source>
        <dbReference type="ARBA" id="ARBA00022777"/>
    </source>
</evidence>
<dbReference type="CDD" id="cd06225">
    <property type="entry name" value="HAMP"/>
    <property type="match status" value="1"/>
</dbReference>
<dbReference type="SMART" id="SM00387">
    <property type="entry name" value="HATPase_c"/>
    <property type="match status" value="1"/>
</dbReference>
<dbReference type="InterPro" id="IPR005467">
    <property type="entry name" value="His_kinase_dom"/>
</dbReference>
<sequence>MKFWQKTYLSVLIVFLIAFDLGAYALLKKSYQLNEQLDISRGVSVYGSIENSLSYILGVYKESTGSTNYETVIASFAENYYKEDILLEVYQADQLIFSNAYQFTGDRAELRGDPYHSVYRKMNDELWLFIGGKMEFQGLRLVMSRKSEYLQDYHVTLRQYFIKLSIVISLILSAALIFLLIQLTAPIRRLNKGVKAIAAGAYDQRVKVGANDEFGELAQDFNRMADAVSNHIDTINKASEDKEIFINNLTHELKTPITAIKGYSEFLNHANHNEEERKMAVQYIYEHIARLDVLSGKLMQLLYLKSEEIALKPVDIEKLFSYVANMERHHLEAKQMTIIRECLADEVYGDQELLQSMFINFVENSIKASSSGGMIKLRSYHGHEGVVLEVLDNGRGIPEKDIAKITEAFYVVDRSRSKELGGIGLGLSICNQIAQLHHANIQIDSKENEYTRVSVYFTTPLQLED</sequence>
<proteinExistence type="predicted"/>
<evidence type="ECO:0000313" key="17">
    <source>
        <dbReference type="EMBL" id="RAP78491.1"/>
    </source>
</evidence>
<keyword evidence="10" id="KW-0067">ATP-binding</keyword>
<dbReference type="GO" id="GO:0000155">
    <property type="term" value="F:phosphorelay sensor kinase activity"/>
    <property type="evidence" value="ECO:0007669"/>
    <property type="project" value="InterPro"/>
</dbReference>
<dbReference type="InterPro" id="IPR036097">
    <property type="entry name" value="HisK_dim/P_sf"/>
</dbReference>
<protein>
    <recommendedName>
        <fullName evidence="3">histidine kinase</fullName>
        <ecNumber evidence="3">2.7.13.3</ecNumber>
    </recommendedName>
</protein>
<dbReference type="Gene3D" id="6.10.340.10">
    <property type="match status" value="1"/>
</dbReference>
<evidence type="ECO:0000256" key="11">
    <source>
        <dbReference type="ARBA" id="ARBA00022989"/>
    </source>
</evidence>
<dbReference type="Proteomes" id="UP000249260">
    <property type="component" value="Unassembled WGS sequence"/>
</dbReference>
<evidence type="ECO:0000256" key="5">
    <source>
        <dbReference type="ARBA" id="ARBA00022553"/>
    </source>
</evidence>
<dbReference type="Gene3D" id="1.10.287.130">
    <property type="match status" value="1"/>
</dbReference>
<name>A0A328UAZ0_9BACL</name>
<dbReference type="GO" id="GO:0005524">
    <property type="term" value="F:ATP binding"/>
    <property type="evidence" value="ECO:0007669"/>
    <property type="project" value="UniProtKB-KW"/>
</dbReference>